<evidence type="ECO:0000256" key="2">
    <source>
        <dbReference type="ARBA" id="ARBA00006906"/>
    </source>
</evidence>
<dbReference type="STRING" id="482461.SAMN05216244_0882"/>
<evidence type="ECO:0000256" key="5">
    <source>
        <dbReference type="ARBA" id="ARBA00023277"/>
    </source>
</evidence>
<evidence type="ECO:0000256" key="3">
    <source>
        <dbReference type="ARBA" id="ARBA00011233"/>
    </source>
</evidence>
<dbReference type="InterPro" id="IPR013785">
    <property type="entry name" value="Aldolase_TIM"/>
</dbReference>
<dbReference type="InterPro" id="IPR000887">
    <property type="entry name" value="Aldlse_KDPG_KHG"/>
</dbReference>
<evidence type="ECO:0000313" key="7">
    <source>
        <dbReference type="Proteomes" id="UP000182347"/>
    </source>
</evidence>
<keyword evidence="4" id="KW-0456">Lyase</keyword>
<dbReference type="Proteomes" id="UP000182347">
    <property type="component" value="Unassembled WGS sequence"/>
</dbReference>
<dbReference type="Pfam" id="PF01081">
    <property type="entry name" value="Aldolase"/>
    <property type="match status" value="1"/>
</dbReference>
<dbReference type="OrthoDB" id="9802667at2"/>
<proteinExistence type="inferred from homology"/>
<dbReference type="AlphaFoldDB" id="A0A1G9N7A6"/>
<dbReference type="Gene3D" id="3.20.20.70">
    <property type="entry name" value="Aldolase class I"/>
    <property type="match status" value="1"/>
</dbReference>
<reference evidence="7" key="1">
    <citation type="submission" date="2016-10" db="EMBL/GenBank/DDBJ databases">
        <authorList>
            <person name="Varghese N."/>
            <person name="Submissions S."/>
        </authorList>
    </citation>
    <scope>NUCLEOTIDE SEQUENCE [LARGE SCALE GENOMIC DNA]</scope>
    <source>
        <strain evidence="7">CGMCC 1.6199</strain>
    </source>
</reference>
<keyword evidence="5" id="KW-0119">Carbohydrate metabolism</keyword>
<evidence type="ECO:0000313" key="6">
    <source>
        <dbReference type="EMBL" id="SDL82406.1"/>
    </source>
</evidence>
<comment type="pathway">
    <text evidence="1">Carbohydrate acid metabolism.</text>
</comment>
<comment type="similarity">
    <text evidence="2">Belongs to the KHG/KDPG aldolase family.</text>
</comment>
<dbReference type="EMBL" id="FNHF01000001">
    <property type="protein sequence ID" value="SDL82406.1"/>
    <property type="molecule type" value="Genomic_DNA"/>
</dbReference>
<evidence type="ECO:0000256" key="4">
    <source>
        <dbReference type="ARBA" id="ARBA00023239"/>
    </source>
</evidence>
<dbReference type="PANTHER" id="PTHR30246:SF1">
    <property type="entry name" value="2-DEHYDRO-3-DEOXY-6-PHOSPHOGALACTONATE ALDOLASE-RELATED"/>
    <property type="match status" value="1"/>
</dbReference>
<name>A0A1G9N7A6_9BACI</name>
<organism evidence="6 7">
    <name type="scientific">Sediminibacillus halophilus</name>
    <dbReference type="NCBI Taxonomy" id="482461"/>
    <lineage>
        <taxon>Bacteria</taxon>
        <taxon>Bacillati</taxon>
        <taxon>Bacillota</taxon>
        <taxon>Bacilli</taxon>
        <taxon>Bacillales</taxon>
        <taxon>Bacillaceae</taxon>
        <taxon>Sediminibacillus</taxon>
    </lineage>
</organism>
<dbReference type="RefSeq" id="WP_074597620.1">
    <property type="nucleotide sequence ID" value="NZ_FNHF01000001.1"/>
</dbReference>
<keyword evidence="7" id="KW-1185">Reference proteome</keyword>
<dbReference type="CDD" id="cd00452">
    <property type="entry name" value="KDPG_aldolase"/>
    <property type="match status" value="1"/>
</dbReference>
<dbReference type="PANTHER" id="PTHR30246">
    <property type="entry name" value="2-KETO-3-DEOXY-6-PHOSPHOGLUCONATE ALDOLASE"/>
    <property type="match status" value="1"/>
</dbReference>
<sequence>MDKATIMKKMVENGVIAVIRKVPEKDVEQVAESLINGGVNVLEVTLDAENANKIIQSLSNKFAGKAVIGAGTVLDAPAARTAIEHGAQFIVSPLLEQEVIEATLGLDKVSVPGIMTPTEAMTAVKLGADIVKVFPASAVGPSFLKNVKGPLPDITMIPTGGITTENAADFIKAGAAAVGAGGNLVDNKAIREGNFTQIEQVAAKYTETVRQARATM</sequence>
<gene>
    <name evidence="6" type="ORF">SAMN05216244_0882</name>
</gene>
<evidence type="ECO:0000256" key="1">
    <source>
        <dbReference type="ARBA" id="ARBA00004761"/>
    </source>
</evidence>
<protein>
    <submittedName>
        <fullName evidence="6">2-dehydro-3-deoxyphosphogluconate aldolase / (4S)-4-hydroxy-2-oxoglutarate aldolase</fullName>
    </submittedName>
</protein>
<dbReference type="SUPFAM" id="SSF51569">
    <property type="entry name" value="Aldolase"/>
    <property type="match status" value="1"/>
</dbReference>
<comment type="subunit">
    <text evidence="3">Homotrimer.</text>
</comment>
<dbReference type="GO" id="GO:0016829">
    <property type="term" value="F:lyase activity"/>
    <property type="evidence" value="ECO:0007669"/>
    <property type="project" value="UniProtKB-KW"/>
</dbReference>
<accession>A0A1G9N7A6</accession>
<dbReference type="NCBIfam" id="TIGR01182">
    <property type="entry name" value="eda"/>
    <property type="match status" value="1"/>
</dbReference>